<feature type="domain" description="Serine aminopeptidase S33" evidence="1">
    <location>
        <begin position="126"/>
        <end position="197"/>
    </location>
</feature>
<protein>
    <recommendedName>
        <fullName evidence="1">Serine aminopeptidase S33 domain-containing protein</fullName>
    </recommendedName>
</protein>
<dbReference type="SUPFAM" id="SSF53474">
    <property type="entry name" value="alpha/beta-Hydrolases"/>
    <property type="match status" value="1"/>
</dbReference>
<dbReference type="InterPro" id="IPR029058">
    <property type="entry name" value="AB_hydrolase_fold"/>
</dbReference>
<accession>A0AAV1VH41</accession>
<gene>
    <name evidence="2" type="ORF">PM001_LOCUS30218</name>
</gene>
<dbReference type="PANTHER" id="PTHR11614">
    <property type="entry name" value="PHOSPHOLIPASE-RELATED"/>
    <property type="match status" value="1"/>
</dbReference>
<dbReference type="EMBL" id="CAKLBY020000312">
    <property type="protein sequence ID" value="CAK7945068.1"/>
    <property type="molecule type" value="Genomic_DNA"/>
</dbReference>
<dbReference type="Gene3D" id="3.40.50.1820">
    <property type="entry name" value="alpha/beta hydrolase"/>
    <property type="match status" value="1"/>
</dbReference>
<reference evidence="2" key="1">
    <citation type="submission" date="2024-01" db="EMBL/GenBank/DDBJ databases">
        <authorList>
            <person name="Webb A."/>
        </authorList>
    </citation>
    <scope>NUCLEOTIDE SEQUENCE</scope>
    <source>
        <strain evidence="2">Pm1</strain>
    </source>
</reference>
<dbReference type="InterPro" id="IPR051044">
    <property type="entry name" value="MAG_DAG_Lipase"/>
</dbReference>
<dbReference type="AlphaFoldDB" id="A0AAV1VH41"/>
<proteinExistence type="predicted"/>
<sequence>MPNCRLSSTVKNSFRGSRSAYCLTSDRVQFARTKKAADVVKVADTNTSSRKKTIRLVDENALDATELSSSSDSTIPLSATSASCIRLSYTPTDIPLRFRRYEGRFDNRRGQSLQYFSLFPPEKEPLRGVVLYVHGSSSHCRRHISLYRELCTNGFGVISYDMVNHGASDFDKHKTRAHISKFQHLVDDTNTFITFAKRSIYSDALRYWRKHHYSRHSQVDMTNLIALPEPPLIILGSSFGSLVGIHTMLTGRHKFHASVWAAPTVGVTWNPLLYVESLLPLARFIPKARIVPAVNYDVFCRDPMFLEAFKKDPLTCTDKMTARSGAEALNAIKRLEKDKRVLKSDSTFCAIPVLFIAGSNDGVSDQQAAIRFFASLGTSDKEFKLINEGFHFVFEDTQKKAAIEHLMQWLHRRFPIETRTNEFQGGV</sequence>
<dbReference type="Pfam" id="PF12146">
    <property type="entry name" value="Hydrolase_4"/>
    <property type="match status" value="2"/>
</dbReference>
<feature type="domain" description="Serine aminopeptidase S33" evidence="1">
    <location>
        <begin position="228"/>
        <end position="397"/>
    </location>
</feature>
<dbReference type="FunFam" id="3.40.50.1820:FF:000338">
    <property type="entry name" value="Uncharacterized protein"/>
    <property type="match status" value="1"/>
</dbReference>
<comment type="caution">
    <text evidence="2">The sequence shown here is derived from an EMBL/GenBank/DDBJ whole genome shotgun (WGS) entry which is preliminary data.</text>
</comment>
<evidence type="ECO:0000313" key="2">
    <source>
        <dbReference type="EMBL" id="CAK7945068.1"/>
    </source>
</evidence>
<name>A0AAV1VH41_9STRA</name>
<evidence type="ECO:0000313" key="3">
    <source>
        <dbReference type="Proteomes" id="UP001162060"/>
    </source>
</evidence>
<dbReference type="InterPro" id="IPR022742">
    <property type="entry name" value="Hydrolase_4"/>
</dbReference>
<organism evidence="2 3">
    <name type="scientific">Peronospora matthiolae</name>
    <dbReference type="NCBI Taxonomy" id="2874970"/>
    <lineage>
        <taxon>Eukaryota</taxon>
        <taxon>Sar</taxon>
        <taxon>Stramenopiles</taxon>
        <taxon>Oomycota</taxon>
        <taxon>Peronosporomycetes</taxon>
        <taxon>Peronosporales</taxon>
        <taxon>Peronosporaceae</taxon>
        <taxon>Peronospora</taxon>
    </lineage>
</organism>
<evidence type="ECO:0000259" key="1">
    <source>
        <dbReference type="Pfam" id="PF12146"/>
    </source>
</evidence>
<dbReference type="Proteomes" id="UP001162060">
    <property type="component" value="Unassembled WGS sequence"/>
</dbReference>